<evidence type="ECO:0000256" key="1">
    <source>
        <dbReference type="SAM" id="MobiDB-lite"/>
    </source>
</evidence>
<reference evidence="2 3" key="1">
    <citation type="journal article" date="2019" name="Sci. Rep.">
        <title>Orb-weaving spider Araneus ventricosus genome elucidates the spidroin gene catalogue.</title>
        <authorList>
            <person name="Kono N."/>
            <person name="Nakamura H."/>
            <person name="Ohtoshi R."/>
            <person name="Moran D.A.P."/>
            <person name="Shinohara A."/>
            <person name="Yoshida Y."/>
            <person name="Fujiwara M."/>
            <person name="Mori M."/>
            <person name="Tomita M."/>
            <person name="Arakawa K."/>
        </authorList>
    </citation>
    <scope>NUCLEOTIDE SEQUENCE [LARGE SCALE GENOMIC DNA]</scope>
</reference>
<accession>A0A4Y2F2L3</accession>
<gene>
    <name evidence="2" type="ORF">AVEN_208912_1</name>
</gene>
<evidence type="ECO:0000313" key="3">
    <source>
        <dbReference type="Proteomes" id="UP000499080"/>
    </source>
</evidence>
<dbReference type="EMBL" id="BGPR01000768">
    <property type="protein sequence ID" value="GBM34759.1"/>
    <property type="molecule type" value="Genomic_DNA"/>
</dbReference>
<keyword evidence="3" id="KW-1185">Reference proteome</keyword>
<feature type="region of interest" description="Disordered" evidence="1">
    <location>
        <begin position="124"/>
        <end position="143"/>
    </location>
</feature>
<name>A0A4Y2F2L3_ARAVE</name>
<evidence type="ECO:0000313" key="2">
    <source>
        <dbReference type="EMBL" id="GBM34759.1"/>
    </source>
</evidence>
<dbReference type="AlphaFoldDB" id="A0A4Y2F2L3"/>
<sequence length="143" mass="16222">MVATDSKIRTIVDMVKHLPAELLQQLLCVQCRMRTSVVVEQFPSNNSLFQHLKRLLEKQHFPTDDDVEPGWLRSPATNLFDTGVQKLISRASIPAFLMLREISILKEASVARWCILNVGELQLDGSGSRRDSSTRREYGHSVC</sequence>
<feature type="compositionally biased region" description="Basic and acidic residues" evidence="1">
    <location>
        <begin position="127"/>
        <end position="143"/>
    </location>
</feature>
<dbReference type="Proteomes" id="UP000499080">
    <property type="component" value="Unassembled WGS sequence"/>
</dbReference>
<proteinExistence type="predicted"/>
<organism evidence="2 3">
    <name type="scientific">Araneus ventricosus</name>
    <name type="common">Orbweaver spider</name>
    <name type="synonym">Epeira ventricosa</name>
    <dbReference type="NCBI Taxonomy" id="182803"/>
    <lineage>
        <taxon>Eukaryota</taxon>
        <taxon>Metazoa</taxon>
        <taxon>Ecdysozoa</taxon>
        <taxon>Arthropoda</taxon>
        <taxon>Chelicerata</taxon>
        <taxon>Arachnida</taxon>
        <taxon>Araneae</taxon>
        <taxon>Araneomorphae</taxon>
        <taxon>Entelegynae</taxon>
        <taxon>Araneoidea</taxon>
        <taxon>Araneidae</taxon>
        <taxon>Araneus</taxon>
    </lineage>
</organism>
<comment type="caution">
    <text evidence="2">The sequence shown here is derived from an EMBL/GenBank/DDBJ whole genome shotgun (WGS) entry which is preliminary data.</text>
</comment>
<protein>
    <submittedName>
        <fullName evidence="2">Uncharacterized protein</fullName>
    </submittedName>
</protein>